<organism evidence="2 3">
    <name type="scientific">Methylophaga nitratireducenticrescens</name>
    <dbReference type="NCBI Taxonomy" id="754476"/>
    <lineage>
        <taxon>Bacteria</taxon>
        <taxon>Pseudomonadati</taxon>
        <taxon>Pseudomonadota</taxon>
        <taxon>Gammaproteobacteria</taxon>
        <taxon>Thiotrichales</taxon>
        <taxon>Piscirickettsiaceae</taxon>
        <taxon>Methylophaga</taxon>
    </lineage>
</organism>
<dbReference type="PATRIC" id="fig|754476.3.peg.1235"/>
<dbReference type="InterPro" id="IPR013976">
    <property type="entry name" value="HDOD"/>
</dbReference>
<gene>
    <name evidence="2" type="ordered locus">Q7A_1251</name>
</gene>
<keyword evidence="3" id="KW-1185">Reference proteome</keyword>
<dbReference type="AlphaFoldDB" id="I1XI70"/>
<feature type="domain" description="HDOD" evidence="1">
    <location>
        <begin position="191"/>
        <end position="375"/>
    </location>
</feature>
<accession>I1XI70</accession>
<dbReference type="Pfam" id="PF08668">
    <property type="entry name" value="HDOD"/>
    <property type="match status" value="1"/>
</dbReference>
<evidence type="ECO:0000259" key="1">
    <source>
        <dbReference type="PROSITE" id="PS51833"/>
    </source>
</evidence>
<dbReference type="RefSeq" id="WP_014706462.1">
    <property type="nucleotide sequence ID" value="NC_017857.3"/>
</dbReference>
<dbReference type="PANTHER" id="PTHR33525:SF4">
    <property type="entry name" value="CYCLIC DI-GMP PHOSPHODIESTERASE CDGJ"/>
    <property type="match status" value="1"/>
</dbReference>
<evidence type="ECO:0000313" key="3">
    <source>
        <dbReference type="Proteomes" id="UP000009144"/>
    </source>
</evidence>
<dbReference type="Proteomes" id="UP000009144">
    <property type="component" value="Chromosome"/>
</dbReference>
<dbReference type="InterPro" id="IPR052340">
    <property type="entry name" value="RNase_Y/CdgJ"/>
</dbReference>
<protein>
    <submittedName>
        <fullName evidence="2">Signal transduction protein</fullName>
    </submittedName>
</protein>
<reference evidence="2 3" key="1">
    <citation type="journal article" date="2012" name="J. Bacteriol.">
        <title>Complete genome sequences of Methylophaga sp. strain JAM1 and Methylophaga sp. strain JAM7.</title>
        <authorList>
            <person name="Villeneuve C."/>
            <person name="Martineau C."/>
            <person name="Mauffrey F."/>
            <person name="Villemur R."/>
        </authorList>
    </citation>
    <scope>NUCLEOTIDE SEQUENCE [LARGE SCALE GENOMIC DNA]</scope>
    <source>
        <strain evidence="2 3">JAM1</strain>
    </source>
</reference>
<dbReference type="eggNOG" id="COG3434">
    <property type="taxonomic scope" value="Bacteria"/>
</dbReference>
<dbReference type="EMBL" id="CP003390">
    <property type="protein sequence ID" value="AFI84089.1"/>
    <property type="molecule type" value="Genomic_DNA"/>
</dbReference>
<sequence>MTETYTAYDSLKNFNGLIHRQPLFISKKLDVDSYHLTFLDAQGHALDENTPVPDFLPQLPDILQAINHHQKTLLTIPGSWQKALFEYEMPGIDLIIEANDRSLTKPVSLHLSYAENAKSNAGNGRTLLIDLDEFSEMEISENLPKWRQQHPVLCALNVNAFTQFSLCQLHDIDLLQGYFYTLPDTSIDKKVAPATQTLMELLVKLQDPEVEVDELAEIINQDVALSYKLLRLINSAFFGLPREVGSTRQAIVMLGQNKIKTWASLLCLSGLDDKPNELRTTAMIRGRMCELLAKHYKGHADVFFAAGLFSTLDALMDKPLEVLLQDLPLSEELHSALLFKEGVTGNALNQVLNYERGNWSAIDYSVAGADTLLAAYLDALYWAKELNLQLND</sequence>
<proteinExistence type="predicted"/>
<dbReference type="SUPFAM" id="SSF109604">
    <property type="entry name" value="HD-domain/PDEase-like"/>
    <property type="match status" value="1"/>
</dbReference>
<reference evidence="2 3" key="2">
    <citation type="journal article" date="2013" name="Int. J. Syst. Evol. Microbiol.">
        <title>Methylophaga nitratireducenticrescens sp. nov. and Methylophaga frappieri sp. nov., isolated from the biofilm of the methanol-fed denitrification system treating the seawater at the Montreal Biodome.</title>
        <authorList>
            <person name="Villeneuve C."/>
            <person name="Martineau C."/>
            <person name="Mauffrey F."/>
            <person name="Villemur R."/>
        </authorList>
    </citation>
    <scope>NUCLEOTIDE SEQUENCE [LARGE SCALE GENOMIC DNA]</scope>
    <source>
        <strain evidence="2 3">JAM1</strain>
    </source>
</reference>
<dbReference type="Gene3D" id="1.10.3210.10">
    <property type="entry name" value="Hypothetical protein af1432"/>
    <property type="match status" value="1"/>
</dbReference>
<evidence type="ECO:0000313" key="2">
    <source>
        <dbReference type="EMBL" id="AFI84089.1"/>
    </source>
</evidence>
<dbReference type="KEGG" id="mej:Q7A_1251"/>
<dbReference type="HOGENOM" id="CLU_044951_2_0_6"/>
<dbReference type="PROSITE" id="PS51833">
    <property type="entry name" value="HDOD"/>
    <property type="match status" value="1"/>
</dbReference>
<dbReference type="PANTHER" id="PTHR33525">
    <property type="match status" value="1"/>
</dbReference>
<dbReference type="OrthoDB" id="9804751at2"/>
<dbReference type="STRING" id="754476.Q7A_1251"/>
<name>I1XI70_METNJ</name>